<evidence type="ECO:0000256" key="1">
    <source>
        <dbReference type="SAM" id="MobiDB-lite"/>
    </source>
</evidence>
<organism evidence="2 3">
    <name type="scientific">Xanthomonas hydrangeae</name>
    <dbReference type="NCBI Taxonomy" id="2775159"/>
    <lineage>
        <taxon>Bacteria</taxon>
        <taxon>Pseudomonadati</taxon>
        <taxon>Pseudomonadota</taxon>
        <taxon>Gammaproteobacteria</taxon>
        <taxon>Lysobacterales</taxon>
        <taxon>Lysobacteraceae</taxon>
        <taxon>Xanthomonas</taxon>
    </lineage>
</organism>
<dbReference type="EMBL" id="CP103836">
    <property type="protein sequence ID" value="WOB51227.1"/>
    <property type="molecule type" value="Genomic_DNA"/>
</dbReference>
<name>A0AAU0BH44_9XANT</name>
<feature type="region of interest" description="Disordered" evidence="1">
    <location>
        <begin position="43"/>
        <end position="65"/>
    </location>
</feature>
<reference evidence="2 3" key="1">
    <citation type="submission" date="2022-08" db="EMBL/GenBank/DDBJ databases">
        <title>Whole genome sequencing-based tracing of a 2022 introduction and outbreak of Xanthomonas hortorum pv. pelargonii.</title>
        <authorList>
            <person name="Iruegas-Bocardo F."/>
            <person name="Weisberg A.K."/>
            <person name="Riutta E.R."/>
            <person name="Kilday K."/>
            <person name="Bonkowski J.C."/>
            <person name="Creswell T."/>
            <person name="Daughtrey M.L."/>
            <person name="Rane K."/>
            <person name="Grunwald N.J."/>
            <person name="Chang J.H."/>
            <person name="Putnam M.L."/>
        </authorList>
    </citation>
    <scope>NUCLEOTIDE SEQUENCE [LARGE SCALE GENOMIC DNA]</scope>
    <source>
        <strain evidence="2 3">22-323</strain>
    </source>
</reference>
<gene>
    <name evidence="2" type="ORF">NYR97_07590</name>
</gene>
<proteinExistence type="predicted"/>
<sequence>MASQDATQQVPYRVIQLEWDAEKGYHNEGVENFDGLVTHHPNSNSGAHLVNGSVVGGQAPKSPLM</sequence>
<evidence type="ECO:0000313" key="3">
    <source>
        <dbReference type="Proteomes" id="UP001302716"/>
    </source>
</evidence>
<dbReference type="AlphaFoldDB" id="A0AAU0BH44"/>
<protein>
    <submittedName>
        <fullName evidence="2">Uncharacterized protein</fullName>
    </submittedName>
</protein>
<dbReference type="RefSeq" id="WP_316697365.1">
    <property type="nucleotide sequence ID" value="NZ_CP103836.1"/>
</dbReference>
<evidence type="ECO:0000313" key="2">
    <source>
        <dbReference type="EMBL" id="WOB51227.1"/>
    </source>
</evidence>
<dbReference type="Proteomes" id="UP001302716">
    <property type="component" value="Chromosome"/>
</dbReference>
<keyword evidence="3" id="KW-1185">Reference proteome</keyword>
<accession>A0AAU0BH44</accession>